<proteinExistence type="predicted"/>
<dbReference type="Gene3D" id="3.40.50.300">
    <property type="entry name" value="P-loop containing nucleotide triphosphate hydrolases"/>
    <property type="match status" value="1"/>
</dbReference>
<dbReference type="CDD" id="cd03116">
    <property type="entry name" value="MobB"/>
    <property type="match status" value="1"/>
</dbReference>
<dbReference type="AlphaFoldDB" id="A0A972K5E8"/>
<dbReference type="PANTHER" id="PTHR40072">
    <property type="entry name" value="MOLYBDOPTERIN-GUANINE DINUCLEOTIDE BIOSYNTHESIS ADAPTER PROTEIN-RELATED"/>
    <property type="match status" value="1"/>
</dbReference>
<protein>
    <submittedName>
        <fullName evidence="2">Molybdopterin-guanine dinucleotide biosynthesis protein B</fullName>
    </submittedName>
</protein>
<dbReference type="SUPFAM" id="SSF52540">
    <property type="entry name" value="P-loop containing nucleoside triphosphate hydrolases"/>
    <property type="match status" value="1"/>
</dbReference>
<feature type="domain" description="Molybdopterin-guanine dinucleotide biosynthesis protein B (MobB)" evidence="1">
    <location>
        <begin position="4"/>
        <end position="122"/>
    </location>
</feature>
<dbReference type="InterPro" id="IPR027417">
    <property type="entry name" value="P-loop_NTPase"/>
</dbReference>
<dbReference type="Proteomes" id="UP000641588">
    <property type="component" value="Unassembled WGS sequence"/>
</dbReference>
<evidence type="ECO:0000259" key="1">
    <source>
        <dbReference type="Pfam" id="PF03205"/>
    </source>
</evidence>
<accession>A0A972K5E8</accession>
<organism evidence="2 3">
    <name type="scientific">Paenibacillus foliorum</name>
    <dbReference type="NCBI Taxonomy" id="2654974"/>
    <lineage>
        <taxon>Bacteria</taxon>
        <taxon>Bacillati</taxon>
        <taxon>Bacillota</taxon>
        <taxon>Bacilli</taxon>
        <taxon>Bacillales</taxon>
        <taxon>Paenibacillaceae</taxon>
        <taxon>Paenibacillus</taxon>
    </lineage>
</organism>
<name>A0A972K5E8_9BACL</name>
<dbReference type="PANTHER" id="PTHR40072:SF1">
    <property type="entry name" value="MOLYBDOPTERIN-GUANINE DINUCLEOTIDE BIOSYNTHESIS ADAPTER PROTEIN"/>
    <property type="match status" value="1"/>
</dbReference>
<evidence type="ECO:0000313" key="2">
    <source>
        <dbReference type="EMBL" id="NOU97928.1"/>
    </source>
</evidence>
<dbReference type="Pfam" id="PF03205">
    <property type="entry name" value="MobB"/>
    <property type="match status" value="1"/>
</dbReference>
<dbReference type="NCBIfam" id="TIGR00176">
    <property type="entry name" value="mobB"/>
    <property type="match status" value="1"/>
</dbReference>
<dbReference type="InterPro" id="IPR052539">
    <property type="entry name" value="MGD_biosynthesis_adapter"/>
</dbReference>
<dbReference type="GO" id="GO:0006777">
    <property type="term" value="P:Mo-molybdopterin cofactor biosynthetic process"/>
    <property type="evidence" value="ECO:0007669"/>
    <property type="project" value="InterPro"/>
</dbReference>
<dbReference type="InterPro" id="IPR004435">
    <property type="entry name" value="MobB_dom"/>
</dbReference>
<comment type="caution">
    <text evidence="2">The sequence shown here is derived from an EMBL/GenBank/DDBJ whole genome shotgun (WGS) entry which is preliminary data.</text>
</comment>
<sequence>MTSVIGFVGFSNSGKTTLISKLVTHFTNSGLKVAVIKHDAHGHYKEAEGADSTHYREAGAAATVVISPDSYMAFRREVTELEPIVAMLQVEQSYELIFVEGFKNGAHNKIALFRNEEQAEIIRSLPQPPAAVASFETFKKLVPATIPFLEIDDICGIAEWIEIHMKKNSI</sequence>
<dbReference type="RefSeq" id="WP_171656181.1">
    <property type="nucleotide sequence ID" value="NZ_WHOD01000128.1"/>
</dbReference>
<reference evidence="2" key="1">
    <citation type="submission" date="2019-10" db="EMBL/GenBank/DDBJ databases">
        <title>Description of Paenibacillus glebae sp. nov.</title>
        <authorList>
            <person name="Carlier A."/>
            <person name="Qi S."/>
        </authorList>
    </citation>
    <scope>NUCLEOTIDE SEQUENCE</scope>
    <source>
        <strain evidence="2">LMG 31456</strain>
    </source>
</reference>
<keyword evidence="3" id="KW-1185">Reference proteome</keyword>
<dbReference type="GO" id="GO:0005525">
    <property type="term" value="F:GTP binding"/>
    <property type="evidence" value="ECO:0007669"/>
    <property type="project" value="InterPro"/>
</dbReference>
<evidence type="ECO:0000313" key="3">
    <source>
        <dbReference type="Proteomes" id="UP000641588"/>
    </source>
</evidence>
<dbReference type="EMBL" id="WHOD01000128">
    <property type="protein sequence ID" value="NOU97928.1"/>
    <property type="molecule type" value="Genomic_DNA"/>
</dbReference>
<gene>
    <name evidence="2" type="primary">mobB</name>
    <name evidence="2" type="ORF">GC093_32580</name>
</gene>